<evidence type="ECO:0000256" key="6">
    <source>
        <dbReference type="ARBA" id="ARBA00023146"/>
    </source>
</evidence>
<dbReference type="GO" id="GO:0004825">
    <property type="term" value="F:methionine-tRNA ligase activity"/>
    <property type="evidence" value="ECO:0007669"/>
    <property type="project" value="InterPro"/>
</dbReference>
<dbReference type="Gene3D" id="3.40.50.620">
    <property type="entry name" value="HUPs"/>
    <property type="match status" value="1"/>
</dbReference>
<proteinExistence type="inferred from homology"/>
<dbReference type="Proteomes" id="UP000789342">
    <property type="component" value="Unassembled WGS sequence"/>
</dbReference>
<dbReference type="InterPro" id="IPR015413">
    <property type="entry name" value="Methionyl/Leucyl_tRNA_Synth"/>
</dbReference>
<dbReference type="GO" id="GO:0005524">
    <property type="term" value="F:ATP binding"/>
    <property type="evidence" value="ECO:0007669"/>
    <property type="project" value="UniProtKB-KW"/>
</dbReference>
<dbReference type="Gene3D" id="2.170.220.10">
    <property type="match status" value="1"/>
</dbReference>
<keyword evidence="6" id="KW-0030">Aminoacyl-tRNA synthetase</keyword>
<accession>A0A9N9P341</accession>
<dbReference type="EMBL" id="CAJVPV010057865">
    <property type="protein sequence ID" value="CAG8787303.1"/>
    <property type="molecule type" value="Genomic_DNA"/>
</dbReference>
<evidence type="ECO:0000256" key="4">
    <source>
        <dbReference type="ARBA" id="ARBA00022840"/>
    </source>
</evidence>
<dbReference type="GO" id="GO:0006431">
    <property type="term" value="P:methionyl-tRNA aminoacylation"/>
    <property type="evidence" value="ECO:0007669"/>
    <property type="project" value="TreeGrafter"/>
</dbReference>
<keyword evidence="9" id="KW-1185">Reference proteome</keyword>
<dbReference type="AlphaFoldDB" id="A0A9N9P341"/>
<comment type="similarity">
    <text evidence="1">Belongs to the class-I aminoacyl-tRNA synthetase family.</text>
</comment>
<evidence type="ECO:0000256" key="2">
    <source>
        <dbReference type="ARBA" id="ARBA00022598"/>
    </source>
</evidence>
<reference evidence="8" key="1">
    <citation type="submission" date="2021-06" db="EMBL/GenBank/DDBJ databases">
        <authorList>
            <person name="Kallberg Y."/>
            <person name="Tangrot J."/>
            <person name="Rosling A."/>
        </authorList>
    </citation>
    <scope>NUCLEOTIDE SEQUENCE</scope>
    <source>
        <strain evidence="8">CL551</strain>
    </source>
</reference>
<keyword evidence="3" id="KW-0547">Nucleotide-binding</keyword>
<keyword evidence="5" id="KW-0648">Protein biosynthesis</keyword>
<evidence type="ECO:0000256" key="3">
    <source>
        <dbReference type="ARBA" id="ARBA00022741"/>
    </source>
</evidence>
<sequence length="133" mass="15373">VIADSLKRYYELKGKEVVLSTGTDEHGLKARTDFDNFSMIQQAAIKENKSPQEFCDQISNRFRELFDTANISYTTFMRTTDQRHIETVKYFWNQLVDGGHIYKGAHEGWYSISDEAFYNASQVHETVTSDGNK</sequence>
<dbReference type="Pfam" id="PF09334">
    <property type="entry name" value="tRNA-synt_1g"/>
    <property type="match status" value="1"/>
</dbReference>
<gene>
    <name evidence="8" type="ORF">AMORRO_LOCUS17841</name>
</gene>
<evidence type="ECO:0000313" key="9">
    <source>
        <dbReference type="Proteomes" id="UP000789342"/>
    </source>
</evidence>
<dbReference type="InterPro" id="IPR023457">
    <property type="entry name" value="Met-tRNA_synth_2"/>
</dbReference>
<evidence type="ECO:0000259" key="7">
    <source>
        <dbReference type="Pfam" id="PF09334"/>
    </source>
</evidence>
<feature type="domain" description="Methionyl/Leucyl tRNA synthetase" evidence="7">
    <location>
        <begin position="1"/>
        <end position="125"/>
    </location>
</feature>
<evidence type="ECO:0000256" key="1">
    <source>
        <dbReference type="ARBA" id="ARBA00005594"/>
    </source>
</evidence>
<keyword evidence="4" id="KW-0067">ATP-binding</keyword>
<feature type="non-terminal residue" evidence="8">
    <location>
        <position position="133"/>
    </location>
</feature>
<dbReference type="PANTHER" id="PTHR43326:SF1">
    <property type="entry name" value="METHIONINE--TRNA LIGASE, MITOCHONDRIAL"/>
    <property type="match status" value="1"/>
</dbReference>
<dbReference type="OrthoDB" id="24670at2759"/>
<organism evidence="8 9">
    <name type="scientific">Acaulospora morrowiae</name>
    <dbReference type="NCBI Taxonomy" id="94023"/>
    <lineage>
        <taxon>Eukaryota</taxon>
        <taxon>Fungi</taxon>
        <taxon>Fungi incertae sedis</taxon>
        <taxon>Mucoromycota</taxon>
        <taxon>Glomeromycotina</taxon>
        <taxon>Glomeromycetes</taxon>
        <taxon>Diversisporales</taxon>
        <taxon>Acaulosporaceae</taxon>
        <taxon>Acaulospora</taxon>
    </lineage>
</organism>
<keyword evidence="2" id="KW-0436">Ligase</keyword>
<dbReference type="PANTHER" id="PTHR43326">
    <property type="entry name" value="METHIONYL-TRNA SYNTHETASE"/>
    <property type="match status" value="1"/>
</dbReference>
<name>A0A9N9P341_9GLOM</name>
<comment type="caution">
    <text evidence="8">The sequence shown here is derived from an EMBL/GenBank/DDBJ whole genome shotgun (WGS) entry which is preliminary data.</text>
</comment>
<evidence type="ECO:0000313" key="8">
    <source>
        <dbReference type="EMBL" id="CAG8787303.1"/>
    </source>
</evidence>
<dbReference type="InterPro" id="IPR014729">
    <property type="entry name" value="Rossmann-like_a/b/a_fold"/>
</dbReference>
<feature type="non-terminal residue" evidence="8">
    <location>
        <position position="1"/>
    </location>
</feature>
<dbReference type="SUPFAM" id="SSF52374">
    <property type="entry name" value="Nucleotidylyl transferase"/>
    <property type="match status" value="1"/>
</dbReference>
<evidence type="ECO:0000256" key="5">
    <source>
        <dbReference type="ARBA" id="ARBA00022917"/>
    </source>
</evidence>
<protein>
    <submittedName>
        <fullName evidence="8">2700_t:CDS:1</fullName>
    </submittedName>
</protein>